<sequence>MRAIDSEHRQNAFATKQLCDLSNILYSLISAVNLSFNEMCQIIEKPLEKISPNLYKNFLKKVDEHRGDVEVLIRRDHLLQQLKRSDRTHPFITPKSVFGIFVRKLAVKHSLQSVYELERLHAEWLNWLNDKKSSIRFDIFGEYSNLSLNSQDDGNKLMLSAERRNNVPFGSLEKSKVAKNINTMKAQFEQLLSSSRAHNFISRQLRLLQVSPDEAMPSEQLLMACEFIKANYPHLAVVHLLEMLDGIRHRNGFASEHSLREYFDLITMHINECQSNAINITSVDIRPLRYAPILHARLARIFSDREHARNLLIEAVQQAQANRDLLCLRLAVVEQAAIDSLVNSHQCLPVNHQSNMQIKSTFDGSTDRLTSIYKVSLVMLMSMWASENSAEDNLDSIDDEGDGDDRRSSSSETRAFVRQLRDCSTLLNCIELAITAENHQTVRSGLQSCTVVDYGVGNECSTRLVNEAARAVAITLKLQNGFVSNAMCDANILLYLNTGDNYCKRYDTEAQVIAAVNIVYGHAMNGHYSNALSILENIKRRFTLKNNWICAMHWKRCECLVEFDKAFMFGEWNNAQKWLLHIRTLAPDEANLRKSVLQFCEGYIPEAIDLAVEQVELCNKSKDVRLKLRSEMVLAMIYAASSRLFEARTILQRCRITAKQFHLDNFEALIIRRLASIDAIEGRMQSALSQISACEWLIKTRCSRIENALMQLTVFMSYAKCKLQSLIKIPDIGNLLENQLVRTRNECRRASVPLLEKALLIEAAKLFNRLERIQLRDDCAEAYHEIDLKCSSSLNWIIL</sequence>
<keyword evidence="3" id="KW-0132">Cell division</keyword>
<dbReference type="GO" id="GO:0045842">
    <property type="term" value="P:positive regulation of mitotic metaphase/anaphase transition"/>
    <property type="evidence" value="ECO:0007669"/>
    <property type="project" value="TreeGrafter"/>
</dbReference>
<feature type="compositionally biased region" description="Acidic residues" evidence="7">
    <location>
        <begin position="392"/>
        <end position="403"/>
    </location>
</feature>
<evidence type="ECO:0000313" key="11">
    <source>
        <dbReference type="WBParaSite" id="ASIM_0001626301-mRNA-1"/>
    </source>
</evidence>
<accession>A0A0M3K5M2</accession>
<evidence type="ECO:0000256" key="6">
    <source>
        <dbReference type="ARBA" id="ARBA00023306"/>
    </source>
</evidence>
<evidence type="ECO:0000313" key="10">
    <source>
        <dbReference type="Proteomes" id="UP000267096"/>
    </source>
</evidence>
<dbReference type="InterPro" id="IPR026000">
    <property type="entry name" value="Apc5_dom"/>
</dbReference>
<evidence type="ECO:0000256" key="1">
    <source>
        <dbReference type="ARBA" id="ARBA00007450"/>
    </source>
</evidence>
<dbReference type="GO" id="GO:0031145">
    <property type="term" value="P:anaphase-promoting complex-dependent catabolic process"/>
    <property type="evidence" value="ECO:0007669"/>
    <property type="project" value="TreeGrafter"/>
</dbReference>
<feature type="domain" description="Anaphase-promoting complex subunit 5" evidence="8">
    <location>
        <begin position="239"/>
        <end position="332"/>
    </location>
</feature>
<evidence type="ECO:0000256" key="3">
    <source>
        <dbReference type="ARBA" id="ARBA00022618"/>
    </source>
</evidence>
<dbReference type="Proteomes" id="UP000267096">
    <property type="component" value="Unassembled WGS sequence"/>
</dbReference>
<feature type="region of interest" description="Disordered" evidence="7">
    <location>
        <begin position="392"/>
        <end position="411"/>
    </location>
</feature>
<dbReference type="Pfam" id="PF12862">
    <property type="entry name" value="ANAPC5"/>
    <property type="match status" value="1"/>
</dbReference>
<keyword evidence="4" id="KW-0498">Mitosis</keyword>
<keyword evidence="6" id="KW-0131">Cell cycle</keyword>
<dbReference type="PANTHER" id="PTHR12830">
    <property type="entry name" value="ANAPHASE-PROMOTING COMPLEX SUBUNIT 5"/>
    <property type="match status" value="1"/>
</dbReference>
<name>A0A0M3K5M2_ANISI</name>
<protein>
    <recommendedName>
        <fullName evidence="2">Anaphase-promoting complex subunit 5</fullName>
    </recommendedName>
</protein>
<evidence type="ECO:0000256" key="7">
    <source>
        <dbReference type="SAM" id="MobiDB-lite"/>
    </source>
</evidence>
<reference evidence="11" key="1">
    <citation type="submission" date="2017-02" db="UniProtKB">
        <authorList>
            <consortium name="WormBaseParasite"/>
        </authorList>
    </citation>
    <scope>IDENTIFICATION</scope>
</reference>
<keyword evidence="10" id="KW-1185">Reference proteome</keyword>
<comment type="similarity">
    <text evidence="1">Belongs to the APC5 family.</text>
</comment>
<dbReference type="GO" id="GO:0051301">
    <property type="term" value="P:cell division"/>
    <property type="evidence" value="ECO:0007669"/>
    <property type="project" value="UniProtKB-KW"/>
</dbReference>
<evidence type="ECO:0000256" key="5">
    <source>
        <dbReference type="ARBA" id="ARBA00022786"/>
    </source>
</evidence>
<evidence type="ECO:0000256" key="2">
    <source>
        <dbReference type="ARBA" id="ARBA00016066"/>
    </source>
</evidence>
<evidence type="ECO:0000259" key="8">
    <source>
        <dbReference type="Pfam" id="PF12862"/>
    </source>
</evidence>
<dbReference type="OrthoDB" id="5773922at2759"/>
<keyword evidence="5" id="KW-0833">Ubl conjugation pathway</keyword>
<gene>
    <name evidence="9" type="ORF">ASIM_LOCUS15670</name>
</gene>
<reference evidence="9 10" key="2">
    <citation type="submission" date="2018-11" db="EMBL/GenBank/DDBJ databases">
        <authorList>
            <consortium name="Pathogen Informatics"/>
        </authorList>
    </citation>
    <scope>NUCLEOTIDE SEQUENCE [LARGE SCALE GENOMIC DNA]</scope>
</reference>
<dbReference type="PANTHER" id="PTHR12830:SF9">
    <property type="entry name" value="ANAPHASE-PROMOTING COMPLEX SUBUNIT 5"/>
    <property type="match status" value="1"/>
</dbReference>
<dbReference type="WBParaSite" id="ASIM_0001626301-mRNA-1">
    <property type="protein sequence ID" value="ASIM_0001626301-mRNA-1"/>
    <property type="gene ID" value="ASIM_0001626301"/>
</dbReference>
<evidence type="ECO:0000256" key="4">
    <source>
        <dbReference type="ARBA" id="ARBA00022776"/>
    </source>
</evidence>
<dbReference type="GO" id="GO:0070979">
    <property type="term" value="P:protein K11-linked ubiquitination"/>
    <property type="evidence" value="ECO:0007669"/>
    <property type="project" value="TreeGrafter"/>
</dbReference>
<dbReference type="EMBL" id="UYRR01032478">
    <property type="protein sequence ID" value="VDK55779.1"/>
    <property type="molecule type" value="Genomic_DNA"/>
</dbReference>
<dbReference type="GO" id="GO:0005680">
    <property type="term" value="C:anaphase-promoting complex"/>
    <property type="evidence" value="ECO:0007669"/>
    <property type="project" value="InterPro"/>
</dbReference>
<organism evidence="11">
    <name type="scientific">Anisakis simplex</name>
    <name type="common">Herring worm</name>
    <dbReference type="NCBI Taxonomy" id="6269"/>
    <lineage>
        <taxon>Eukaryota</taxon>
        <taxon>Metazoa</taxon>
        <taxon>Ecdysozoa</taxon>
        <taxon>Nematoda</taxon>
        <taxon>Chromadorea</taxon>
        <taxon>Rhabditida</taxon>
        <taxon>Spirurina</taxon>
        <taxon>Ascaridomorpha</taxon>
        <taxon>Ascaridoidea</taxon>
        <taxon>Anisakidae</taxon>
        <taxon>Anisakis</taxon>
        <taxon>Anisakis simplex complex</taxon>
    </lineage>
</organism>
<proteinExistence type="inferred from homology"/>
<evidence type="ECO:0000313" key="9">
    <source>
        <dbReference type="EMBL" id="VDK55779.1"/>
    </source>
</evidence>
<dbReference type="AlphaFoldDB" id="A0A0M3K5M2"/>
<dbReference type="InterPro" id="IPR037679">
    <property type="entry name" value="Apc5"/>
</dbReference>